<evidence type="ECO:0000313" key="2">
    <source>
        <dbReference type="Proteomes" id="UP000049983"/>
    </source>
</evidence>
<proteinExistence type="predicted"/>
<dbReference type="STRING" id="311410.LA5095_02416"/>
<dbReference type="EMBL" id="CXWC01000002">
    <property type="protein sequence ID" value="CTQ66921.1"/>
    <property type="molecule type" value="Genomic_DNA"/>
</dbReference>
<evidence type="ECO:0000313" key="1">
    <source>
        <dbReference type="EMBL" id="CTQ66921.1"/>
    </source>
</evidence>
<accession>A0A0M7ABP0</accession>
<protein>
    <recommendedName>
        <fullName evidence="3">HEAT repeat domain-containing protein</fullName>
    </recommendedName>
</protein>
<reference evidence="2" key="1">
    <citation type="submission" date="2015-07" db="EMBL/GenBank/DDBJ databases">
        <authorList>
            <person name="Rodrigo-Torres Lidia"/>
            <person name="Arahal R.David."/>
        </authorList>
    </citation>
    <scope>NUCLEOTIDE SEQUENCE [LARGE SCALE GENOMIC DNA]</scope>
    <source>
        <strain evidence="2">CECT 5096</strain>
    </source>
</reference>
<keyword evidence="2" id="KW-1185">Reference proteome</keyword>
<dbReference type="OrthoDB" id="7860049at2"/>
<name>A0A0M7ABP0_9HYPH</name>
<gene>
    <name evidence="1" type="ORF">LA5096_01272</name>
</gene>
<evidence type="ECO:0008006" key="3">
    <source>
        <dbReference type="Google" id="ProtNLM"/>
    </source>
</evidence>
<organism evidence="1 2">
    <name type="scientific">Roseibium album</name>
    <dbReference type="NCBI Taxonomy" id="311410"/>
    <lineage>
        <taxon>Bacteria</taxon>
        <taxon>Pseudomonadati</taxon>
        <taxon>Pseudomonadota</taxon>
        <taxon>Alphaproteobacteria</taxon>
        <taxon>Hyphomicrobiales</taxon>
        <taxon>Stappiaceae</taxon>
        <taxon>Roseibium</taxon>
    </lineage>
</organism>
<sequence length="172" mass="19802">MRMQLAQILRKWDGKDTAPLEHAYSSFATEPDFTVHLVELCEIEECERGATWLLKHYVAKSRSGLPEQLAARHAAFAPKLTDWEARLHFLQYFEHLQIPEHLEDPLRQMIDSGLTSENKFVRAWSHYALAVLAQRFPAHKSHAIETLERSDACETAGSVKVRIRKALEKLKV</sequence>
<dbReference type="AlphaFoldDB" id="A0A0M7ABP0"/>
<dbReference type="Proteomes" id="UP000049983">
    <property type="component" value="Unassembled WGS sequence"/>
</dbReference>